<proteinExistence type="predicted"/>
<dbReference type="RefSeq" id="XP_037152322.1">
    <property type="nucleotide sequence ID" value="XM_037291960.1"/>
</dbReference>
<feature type="chain" id="PRO_5034023891" description="IgE-binding protein" evidence="1">
    <location>
        <begin position="18"/>
        <end position="213"/>
    </location>
</feature>
<keyword evidence="3" id="KW-1185">Reference proteome</keyword>
<gene>
    <name evidence="2" type="ORF">HO133_001027</name>
</gene>
<dbReference type="AlphaFoldDB" id="A0A8H6CGY1"/>
<evidence type="ECO:0000256" key="1">
    <source>
        <dbReference type="SAM" id="SignalP"/>
    </source>
</evidence>
<organism evidence="2 3">
    <name type="scientific">Letharia lupina</name>
    <dbReference type="NCBI Taxonomy" id="560253"/>
    <lineage>
        <taxon>Eukaryota</taxon>
        <taxon>Fungi</taxon>
        <taxon>Dikarya</taxon>
        <taxon>Ascomycota</taxon>
        <taxon>Pezizomycotina</taxon>
        <taxon>Lecanoromycetes</taxon>
        <taxon>OSLEUM clade</taxon>
        <taxon>Lecanoromycetidae</taxon>
        <taxon>Lecanorales</taxon>
        <taxon>Lecanorineae</taxon>
        <taxon>Parmeliaceae</taxon>
        <taxon>Letharia</taxon>
    </lineage>
</organism>
<name>A0A8H6CGY1_9LECA</name>
<keyword evidence="1" id="KW-0732">Signal</keyword>
<dbReference type="InterPro" id="IPR052820">
    <property type="entry name" value="PhiA_domain"/>
</dbReference>
<feature type="signal peptide" evidence="1">
    <location>
        <begin position="1"/>
        <end position="17"/>
    </location>
</feature>
<accession>A0A8H6CGY1</accession>
<evidence type="ECO:0008006" key="4">
    <source>
        <dbReference type="Google" id="ProtNLM"/>
    </source>
</evidence>
<reference evidence="2 3" key="1">
    <citation type="journal article" date="2020" name="Genomics">
        <title>Complete, high-quality genomes from long-read metagenomic sequencing of two wolf lichen thalli reveals enigmatic genome architecture.</title>
        <authorList>
            <person name="McKenzie S.K."/>
            <person name="Walston R.F."/>
            <person name="Allen J.L."/>
        </authorList>
    </citation>
    <scope>NUCLEOTIDE SEQUENCE [LARGE SCALE GENOMIC DNA]</scope>
    <source>
        <strain evidence="2">WasteWater1</strain>
    </source>
</reference>
<comment type="caution">
    <text evidence="2">The sequence shown here is derived from an EMBL/GenBank/DDBJ whole genome shotgun (WGS) entry which is preliminary data.</text>
</comment>
<sequence>MYSSLVFTSLLPLLASANPLPLEPRQSTLNPFTLIAGRSGSPIHLSAINANGESFWIGKNTASYCPTDVGPDCPTGIYTELLAGDGGASMYAEVPGGQIVYVLPTGALSFTLAHAEGQPEENNGTTTGFSFAPGTDNALGVFSFSALGSTGFLACPAKNGTTPWQVFADVEGIKDCDVPGGNVSACLGFVAFAASGDELGTANTGGPAAWQYS</sequence>
<dbReference type="GeneID" id="59329445"/>
<dbReference type="PANTHER" id="PTHR42047">
    <property type="entry name" value="PROTEIN, PUTATIVE (AFU_ORTHOLOGUE AFUA_6G03560)-RELATED"/>
    <property type="match status" value="1"/>
</dbReference>
<dbReference type="PANTHER" id="PTHR42047:SF1">
    <property type="entry name" value="PROTEIN, PUTATIVE (AFU_ORTHOLOGUE AFUA_6G03560)-RELATED"/>
    <property type="match status" value="1"/>
</dbReference>
<evidence type="ECO:0000313" key="3">
    <source>
        <dbReference type="Proteomes" id="UP000593566"/>
    </source>
</evidence>
<evidence type="ECO:0000313" key="2">
    <source>
        <dbReference type="EMBL" id="KAF6222976.1"/>
    </source>
</evidence>
<dbReference type="Proteomes" id="UP000593566">
    <property type="component" value="Unassembled WGS sequence"/>
</dbReference>
<protein>
    <recommendedName>
        <fullName evidence="4">IgE-binding protein</fullName>
    </recommendedName>
</protein>
<dbReference type="EMBL" id="JACCJB010000011">
    <property type="protein sequence ID" value="KAF6222976.1"/>
    <property type="molecule type" value="Genomic_DNA"/>
</dbReference>